<name>A0A8C5E396_GOUWI</name>
<keyword evidence="2" id="KW-1185">Reference proteome</keyword>
<reference evidence="1" key="2">
    <citation type="submission" date="2025-08" db="UniProtKB">
        <authorList>
            <consortium name="Ensembl"/>
        </authorList>
    </citation>
    <scope>IDENTIFICATION</scope>
</reference>
<organism evidence="1 2">
    <name type="scientific">Gouania willdenowi</name>
    <name type="common">Blunt-snouted clingfish</name>
    <name type="synonym">Lepadogaster willdenowi</name>
    <dbReference type="NCBI Taxonomy" id="441366"/>
    <lineage>
        <taxon>Eukaryota</taxon>
        <taxon>Metazoa</taxon>
        <taxon>Chordata</taxon>
        <taxon>Craniata</taxon>
        <taxon>Vertebrata</taxon>
        <taxon>Euteleostomi</taxon>
        <taxon>Actinopterygii</taxon>
        <taxon>Neopterygii</taxon>
        <taxon>Teleostei</taxon>
        <taxon>Neoteleostei</taxon>
        <taxon>Acanthomorphata</taxon>
        <taxon>Ovalentaria</taxon>
        <taxon>Blenniimorphae</taxon>
        <taxon>Blenniiformes</taxon>
        <taxon>Gobiesocoidei</taxon>
        <taxon>Gobiesocidae</taxon>
        <taxon>Gobiesocinae</taxon>
        <taxon>Gouania</taxon>
    </lineage>
</organism>
<dbReference type="AlphaFoldDB" id="A0A8C5E396"/>
<sequence>MAEKVAIPRLLVTSCPAKKGKKRKTFLEKAAKKRSLDLARGKTKICIGTSFERWRQLKEDKGLKTDAMVAELLLHR</sequence>
<dbReference type="Ensembl" id="ENSGWIT00000017334.1">
    <property type="protein sequence ID" value="ENSGWIP00000015695.1"/>
    <property type="gene ID" value="ENSGWIG00000008793.1"/>
</dbReference>
<protein>
    <submittedName>
        <fullName evidence="1">Uncharacterized protein</fullName>
    </submittedName>
</protein>
<dbReference type="Proteomes" id="UP000694680">
    <property type="component" value="Chromosome 10"/>
</dbReference>
<reference evidence="1" key="3">
    <citation type="submission" date="2025-09" db="UniProtKB">
        <authorList>
            <consortium name="Ensembl"/>
        </authorList>
    </citation>
    <scope>IDENTIFICATION</scope>
</reference>
<proteinExistence type="predicted"/>
<evidence type="ECO:0000313" key="1">
    <source>
        <dbReference type="Ensembl" id="ENSGWIP00000015695.1"/>
    </source>
</evidence>
<accession>A0A8C5E396</accession>
<evidence type="ECO:0000313" key="2">
    <source>
        <dbReference type="Proteomes" id="UP000694680"/>
    </source>
</evidence>
<reference evidence="1" key="1">
    <citation type="submission" date="2020-06" db="EMBL/GenBank/DDBJ databases">
        <authorList>
            <consortium name="Wellcome Sanger Institute Data Sharing"/>
        </authorList>
    </citation>
    <scope>NUCLEOTIDE SEQUENCE [LARGE SCALE GENOMIC DNA]</scope>
</reference>